<proteinExistence type="inferred from homology"/>
<comment type="function">
    <text evidence="14">Cleaves the GlcNAc-Asn bond which joins oligosaccharides to the peptide of asparagine-linked glycoproteins.</text>
</comment>
<dbReference type="OrthoDB" id="188713at2759"/>
<evidence type="ECO:0000256" key="17">
    <source>
        <dbReference type="ARBA" id="ARBA00079301"/>
    </source>
</evidence>
<keyword evidence="11" id="KW-0131">Cell cycle</keyword>
<comment type="subcellular location">
    <subcellularLocation>
        <location evidence="1">Chromosome</location>
        <location evidence="1">Centromere</location>
    </subcellularLocation>
</comment>
<feature type="active site" description="Nucleophile" evidence="19">
    <location>
        <position position="408"/>
    </location>
</feature>
<keyword evidence="26" id="KW-1185">Reference proteome</keyword>
<dbReference type="AlphaFoldDB" id="A0A0V1AXH8"/>
<evidence type="ECO:0000256" key="16">
    <source>
        <dbReference type="ARBA" id="ARBA00078726"/>
    </source>
</evidence>
<evidence type="ECO:0000256" key="20">
    <source>
        <dbReference type="PIRSR" id="PIRSR600246-2"/>
    </source>
</evidence>
<keyword evidence="5" id="KW-0132">Cell division</keyword>
<evidence type="ECO:0000256" key="21">
    <source>
        <dbReference type="PIRSR" id="PIRSR600246-3"/>
    </source>
</evidence>
<reference evidence="25 26" key="1">
    <citation type="submission" date="2015-01" db="EMBL/GenBank/DDBJ databases">
        <title>Evolution of Trichinella species and genotypes.</title>
        <authorList>
            <person name="Korhonen P.K."/>
            <person name="Edoardo P."/>
            <person name="Giuseppe L.R."/>
            <person name="Gasser R.B."/>
        </authorList>
    </citation>
    <scope>NUCLEOTIDE SEQUENCE [LARGE SCALE GENOMIC DNA]</scope>
    <source>
        <strain evidence="25">ISS3</strain>
    </source>
</reference>
<keyword evidence="8" id="KW-0378">Hydrolase</keyword>
<evidence type="ECO:0000256" key="5">
    <source>
        <dbReference type="ARBA" id="ARBA00022618"/>
    </source>
</evidence>
<evidence type="ECO:0000256" key="6">
    <source>
        <dbReference type="ARBA" id="ARBA00022670"/>
    </source>
</evidence>
<comment type="similarity">
    <text evidence="3">Belongs to the Ntn-hydrolase family.</text>
</comment>
<sequence length="989" mass="110882">MDETVEKSSEHETELDNLELMQSTAQLCSEVFFIKNESANIGKQPFMAESHNFLTLKLKQLKEERDLLLSKIDKLNKEEAVLTDQLYLALDCCCKKRQLLQLIKSDENESEKISKEKRDMFIYKMRTKFFDNVMGLKVRCFTSESDTGIFDCLEILFSRLSPRFPSVWCKIVMKELDDHYELMSTKPSLENANLLVEELNQSMDWIKFALHLRQVLFLKVFLILKFCSWDQIQLNGDTLEAVLVGCSVCQELQCDGTVGYGGSPNEFGETTLDALVIHGFDHSFAMRNTLTAFQFIIRPTGDVGAVASLKRIKEAIRVAAAVMKYTKHTLLVGEAATSFALEMGFSESDLHTPESTQMWKTWVEGNCQPNYRKNVIPDPSKNCGPYTPLLQTDNIDDWSHAQIDSHDTIGMIAIHGEEISAGTSTNGMRYKIPGRVGDSPIPGSGAFVDNDVGAACATGDGDILMRMLPSYQAVENMRTSMTPTEAAMDAISRVAKKYPTFKGAIIAANRYGHVGAACHGFDTFTYSLRDASHTGVVKTAIVCSKSSIIIFAQLVKKRTYYYCSLNFQINATSAESWVVARSDNDISFVSWSAMSLLWLFENLRVEPFGIIPLASLTGKGGPTTLKHLHIVASYNWQDEPSSKIYVPGAPKRYVTWPGGRLQEDSGQLIYDINHVRLPDGPMDPLFDALEICSESRFDPGAFDLVTDCINLQKLFTFCKGEESSGFFRIDLERVGDAVLACRVEAQDVIQIDFPSHDQSLKAACTQPVHPTLAGSHQRIVAYSFGDLRMLVRYEVDCVDYTVEELERQLLEQDEAQSTAIQEPSPVDDPQQRLKHIRSKSTNTSSNCSPSVNVTTYPDGRGFPAFTWPLLFFAGSSAVVVGWMTEQNNFKKPVMYKPTDVNRLLKPLPYAALSKVYDLLSKIVAFMRRNDENMKASLIWRGEQFVEIYEKAPTASGAVSQAWRRRLTANNFNIGVCVCRRVDFILTGHL</sequence>
<evidence type="ECO:0000256" key="15">
    <source>
        <dbReference type="ARBA" id="ARBA00066729"/>
    </source>
</evidence>
<evidence type="ECO:0000256" key="8">
    <source>
        <dbReference type="ARBA" id="ARBA00022801"/>
    </source>
</evidence>
<evidence type="ECO:0000256" key="10">
    <source>
        <dbReference type="ARBA" id="ARBA00023054"/>
    </source>
</evidence>
<comment type="caution">
    <text evidence="25">The sequence shown here is derived from an EMBL/GenBank/DDBJ whole genome shotgun (WGS) entry which is preliminary data.</text>
</comment>
<keyword evidence="12" id="KW-0137">Centromere</keyword>
<evidence type="ECO:0000256" key="18">
    <source>
        <dbReference type="ARBA" id="ARBA00080645"/>
    </source>
</evidence>
<dbReference type="Pfam" id="PF01112">
    <property type="entry name" value="Asparaginase_2"/>
    <property type="match status" value="1"/>
</dbReference>
<comment type="similarity">
    <text evidence="2">Belongs to the SPC25 family.</text>
</comment>
<dbReference type="Gene3D" id="3.30.457.50">
    <property type="entry name" value="Chromosome segregation protein Spc25"/>
    <property type="match status" value="1"/>
</dbReference>
<dbReference type="GO" id="GO:0031262">
    <property type="term" value="C:Ndc80 complex"/>
    <property type="evidence" value="ECO:0007669"/>
    <property type="project" value="InterPro"/>
</dbReference>
<dbReference type="InterPro" id="IPR000246">
    <property type="entry name" value="Peptidase_T2"/>
</dbReference>
<dbReference type="PANTHER" id="PTHR10188">
    <property type="entry name" value="L-ASPARAGINASE"/>
    <property type="match status" value="1"/>
</dbReference>
<evidence type="ECO:0000313" key="25">
    <source>
        <dbReference type="EMBL" id="KRY29473.1"/>
    </source>
</evidence>
<feature type="domain" description="Chromosome segregation protein Spc25 C-terminal" evidence="24">
    <location>
        <begin position="151"/>
        <end position="214"/>
    </location>
</feature>
<feature type="compositionally biased region" description="Polar residues" evidence="23">
    <location>
        <begin position="839"/>
        <end position="849"/>
    </location>
</feature>
<dbReference type="Proteomes" id="UP000054776">
    <property type="component" value="Unassembled WGS sequence"/>
</dbReference>
<dbReference type="GO" id="GO:0008233">
    <property type="term" value="F:peptidase activity"/>
    <property type="evidence" value="ECO:0007669"/>
    <property type="project" value="UniProtKB-KW"/>
</dbReference>
<dbReference type="InterPro" id="IPR029055">
    <property type="entry name" value="Ntn_hydrolases_N"/>
</dbReference>
<evidence type="ECO:0000313" key="26">
    <source>
        <dbReference type="Proteomes" id="UP000054776"/>
    </source>
</evidence>
<dbReference type="EC" id="3.5.1.26" evidence="15"/>
<keyword evidence="10 22" id="KW-0175">Coiled coil</keyword>
<dbReference type="GO" id="GO:0003948">
    <property type="term" value="F:N4-(beta-N-acetylglucosaminyl)-L-asparaginase activity"/>
    <property type="evidence" value="ECO:0007669"/>
    <property type="project" value="UniProtKB-EC"/>
</dbReference>
<feature type="coiled-coil region" evidence="22">
    <location>
        <begin position="51"/>
        <end position="116"/>
    </location>
</feature>
<organism evidence="25 26">
    <name type="scientific">Trichinella spiralis</name>
    <name type="common">Trichina worm</name>
    <dbReference type="NCBI Taxonomy" id="6334"/>
    <lineage>
        <taxon>Eukaryota</taxon>
        <taxon>Metazoa</taxon>
        <taxon>Ecdysozoa</taxon>
        <taxon>Nematoda</taxon>
        <taxon>Enoplea</taxon>
        <taxon>Dorylaimia</taxon>
        <taxon>Trichinellida</taxon>
        <taxon>Trichinellidae</taxon>
        <taxon>Trichinella</taxon>
    </lineage>
</organism>
<dbReference type="FunFam" id="3.60.20.30:FF:000003">
    <property type="entry name" value="N(4)-(Beta-N-acetylglucosaminyl)-L-asparaginase isoform X1"/>
    <property type="match status" value="1"/>
</dbReference>
<evidence type="ECO:0000256" key="2">
    <source>
        <dbReference type="ARBA" id="ARBA00006379"/>
    </source>
</evidence>
<dbReference type="SUPFAM" id="SSF56235">
    <property type="entry name" value="N-terminal nucleophile aminohydrolases (Ntn hydrolases)"/>
    <property type="match status" value="1"/>
</dbReference>
<evidence type="ECO:0000259" key="24">
    <source>
        <dbReference type="Pfam" id="PF08234"/>
    </source>
</evidence>
<name>A0A0V1AXH8_TRISP</name>
<keyword evidence="6" id="KW-0645">Protease</keyword>
<dbReference type="Gene3D" id="3.60.20.30">
    <property type="entry name" value="(Glycosyl)asparaginase"/>
    <property type="match status" value="1"/>
</dbReference>
<comment type="catalytic activity">
    <reaction evidence="13">
        <text>N(4)-(beta-N-acetyl-D-glucosaminyl)-L-asparagine + H2O = N-acetyl-beta-D-glucosaminylamine + L-aspartate + H(+)</text>
        <dbReference type="Rhea" id="RHEA:11544"/>
        <dbReference type="ChEBI" id="CHEBI:15377"/>
        <dbReference type="ChEBI" id="CHEBI:15378"/>
        <dbReference type="ChEBI" id="CHEBI:15947"/>
        <dbReference type="ChEBI" id="CHEBI:29991"/>
        <dbReference type="ChEBI" id="CHEBI:58080"/>
        <dbReference type="EC" id="3.5.1.26"/>
    </reaction>
</comment>
<dbReference type="Pfam" id="PF08234">
    <property type="entry name" value="Spindle_Spc25"/>
    <property type="match status" value="1"/>
</dbReference>
<gene>
    <name evidence="25" type="ORF">T01_5753</name>
</gene>
<evidence type="ECO:0000256" key="1">
    <source>
        <dbReference type="ARBA" id="ARBA00004584"/>
    </source>
</evidence>
<keyword evidence="9" id="KW-0068">Autocatalytic cleavage</keyword>
<evidence type="ECO:0000256" key="7">
    <source>
        <dbReference type="ARBA" id="ARBA00022776"/>
    </source>
</evidence>
<evidence type="ECO:0000256" key="4">
    <source>
        <dbReference type="ARBA" id="ARBA00022454"/>
    </source>
</evidence>
<accession>A0A0V1AXH8</accession>
<dbReference type="GO" id="GO:0005737">
    <property type="term" value="C:cytoplasm"/>
    <property type="evidence" value="ECO:0007669"/>
    <property type="project" value="TreeGrafter"/>
</dbReference>
<dbReference type="CDD" id="cd04513">
    <property type="entry name" value="Glycosylasparaginase"/>
    <property type="match status" value="1"/>
</dbReference>
<dbReference type="CDD" id="cd23784">
    <property type="entry name" value="RWD_Spc25"/>
    <property type="match status" value="1"/>
</dbReference>
<evidence type="ECO:0000256" key="13">
    <source>
        <dbReference type="ARBA" id="ARBA00050421"/>
    </source>
</evidence>
<protein>
    <recommendedName>
        <fullName evidence="15">N(4)-(beta-N-acetylglucosaminyl)-L-asparaginase</fullName>
        <ecNumber evidence="15">3.5.1.26</ecNumber>
    </recommendedName>
    <alternativeName>
        <fullName evidence="17">Aspartylglucosaminidase</fullName>
    </alternativeName>
    <alternativeName>
        <fullName evidence="16">Glycosylasparaginase</fullName>
    </alternativeName>
    <alternativeName>
        <fullName evidence="18">N4-(N-acetyl-beta-glucosaminyl)-L-asparagine amidase</fullName>
    </alternativeName>
</protein>
<dbReference type="InParanoid" id="A0A0V1AXH8"/>
<feature type="binding site" evidence="20">
    <location>
        <begin position="458"/>
        <end position="461"/>
    </location>
    <ligand>
        <name>substrate</name>
    </ligand>
</feature>
<evidence type="ECO:0000256" key="3">
    <source>
        <dbReference type="ARBA" id="ARBA00010872"/>
    </source>
</evidence>
<dbReference type="GO" id="GO:0006508">
    <property type="term" value="P:proteolysis"/>
    <property type="evidence" value="ECO:0007669"/>
    <property type="project" value="UniProtKB-KW"/>
</dbReference>
<evidence type="ECO:0000256" key="14">
    <source>
        <dbReference type="ARBA" id="ARBA00053295"/>
    </source>
</evidence>
<evidence type="ECO:0000256" key="23">
    <source>
        <dbReference type="SAM" id="MobiDB-lite"/>
    </source>
</evidence>
<dbReference type="InterPro" id="IPR013255">
    <property type="entry name" value="Spc25_C"/>
</dbReference>
<evidence type="ECO:0000256" key="19">
    <source>
        <dbReference type="PIRSR" id="PIRSR600246-1"/>
    </source>
</evidence>
<evidence type="ECO:0000256" key="11">
    <source>
        <dbReference type="ARBA" id="ARBA00023306"/>
    </source>
</evidence>
<dbReference type="eggNOG" id="ENOG502QRQN">
    <property type="taxonomic scope" value="Eukaryota"/>
</dbReference>
<evidence type="ECO:0000256" key="22">
    <source>
        <dbReference type="SAM" id="Coils"/>
    </source>
</evidence>
<dbReference type="EMBL" id="JYDH01000169">
    <property type="protein sequence ID" value="KRY29473.1"/>
    <property type="molecule type" value="Genomic_DNA"/>
</dbReference>
<dbReference type="PANTHER" id="PTHR10188:SF6">
    <property type="entry name" value="N(4)-(BETA-N-ACETYLGLUCOSAMINYL)-L-ASPARAGINASE"/>
    <property type="match status" value="1"/>
</dbReference>
<feature type="site" description="Cleavage; by autolysis" evidence="21">
    <location>
        <begin position="407"/>
        <end position="408"/>
    </location>
</feature>
<evidence type="ECO:0000256" key="12">
    <source>
        <dbReference type="ARBA" id="ARBA00023328"/>
    </source>
</evidence>
<dbReference type="GO" id="GO:0007059">
    <property type="term" value="P:chromosome segregation"/>
    <property type="evidence" value="ECO:0007669"/>
    <property type="project" value="InterPro"/>
</dbReference>
<feature type="binding site" evidence="20">
    <location>
        <begin position="435"/>
        <end position="438"/>
    </location>
    <ligand>
        <name>substrate</name>
    </ligand>
</feature>
<feature type="region of interest" description="Disordered" evidence="23">
    <location>
        <begin position="814"/>
        <end position="849"/>
    </location>
</feature>
<keyword evidence="4" id="KW-0158">Chromosome</keyword>
<evidence type="ECO:0000256" key="9">
    <source>
        <dbReference type="ARBA" id="ARBA00022813"/>
    </source>
</evidence>
<keyword evidence="7" id="KW-0498">Mitosis</keyword>
<dbReference type="GO" id="GO:0051301">
    <property type="term" value="P:cell division"/>
    <property type="evidence" value="ECO:0007669"/>
    <property type="project" value="UniProtKB-KW"/>
</dbReference>